<sequence>MATEEATDGVAGAQLASIAELVEMILLSLPLSDILLAQRVDRTWKHVIDTSPQLQRALFFAPATDSTMALVGDLGSSTNVPAEPSAASAGTRSTNPSRF</sequence>
<reference evidence="1" key="1">
    <citation type="submission" date="2023-07" db="EMBL/GenBank/DDBJ databases">
        <title>Black Yeasts Isolated from many extreme environments.</title>
        <authorList>
            <person name="Coleine C."/>
            <person name="Stajich J.E."/>
            <person name="Selbmann L."/>
        </authorList>
    </citation>
    <scope>NUCLEOTIDE SEQUENCE</scope>
    <source>
        <strain evidence="1">CCFEE 5714</strain>
    </source>
</reference>
<comment type="caution">
    <text evidence="1">The sequence shown here is derived from an EMBL/GenBank/DDBJ whole genome shotgun (WGS) entry which is preliminary data.</text>
</comment>
<name>A0ACC3N322_9PEZI</name>
<proteinExistence type="predicted"/>
<dbReference type="EMBL" id="JAUTXU010000096">
    <property type="protein sequence ID" value="KAK3708981.1"/>
    <property type="molecule type" value="Genomic_DNA"/>
</dbReference>
<dbReference type="Proteomes" id="UP001281147">
    <property type="component" value="Unassembled WGS sequence"/>
</dbReference>
<protein>
    <submittedName>
        <fullName evidence="1">Uncharacterized protein</fullName>
    </submittedName>
</protein>
<accession>A0ACC3N322</accession>
<keyword evidence="2" id="KW-1185">Reference proteome</keyword>
<gene>
    <name evidence="1" type="ORF">LTR37_011145</name>
</gene>
<organism evidence="1 2">
    <name type="scientific">Vermiconidia calcicola</name>
    <dbReference type="NCBI Taxonomy" id="1690605"/>
    <lineage>
        <taxon>Eukaryota</taxon>
        <taxon>Fungi</taxon>
        <taxon>Dikarya</taxon>
        <taxon>Ascomycota</taxon>
        <taxon>Pezizomycotina</taxon>
        <taxon>Dothideomycetes</taxon>
        <taxon>Dothideomycetidae</taxon>
        <taxon>Mycosphaerellales</taxon>
        <taxon>Extremaceae</taxon>
        <taxon>Vermiconidia</taxon>
    </lineage>
</organism>
<evidence type="ECO:0000313" key="2">
    <source>
        <dbReference type="Proteomes" id="UP001281147"/>
    </source>
</evidence>
<evidence type="ECO:0000313" key="1">
    <source>
        <dbReference type="EMBL" id="KAK3708981.1"/>
    </source>
</evidence>